<evidence type="ECO:0000256" key="2">
    <source>
        <dbReference type="ARBA" id="ARBA00022692"/>
    </source>
</evidence>
<dbReference type="InterPro" id="IPR026071">
    <property type="entry name" value="Glyco_Hydrolase_99"/>
</dbReference>
<comment type="subcellular location">
    <subcellularLocation>
        <location evidence="1">Golgi apparatus membrane</location>
        <topology evidence="1">Single-pass type II membrane protein</topology>
    </subcellularLocation>
</comment>
<dbReference type="OrthoDB" id="9783748at2"/>
<dbReference type="Proteomes" id="UP000237608">
    <property type="component" value="Unassembled WGS sequence"/>
</dbReference>
<evidence type="ECO:0000256" key="5">
    <source>
        <dbReference type="ARBA" id="ARBA00022989"/>
    </source>
</evidence>
<keyword evidence="7" id="KW-0472">Membrane</keyword>
<organism evidence="8 9">
    <name type="scientific">Polaribacter gangjinensis</name>
    <dbReference type="NCBI Taxonomy" id="574710"/>
    <lineage>
        <taxon>Bacteria</taxon>
        <taxon>Pseudomonadati</taxon>
        <taxon>Bacteroidota</taxon>
        <taxon>Flavobacteriia</taxon>
        <taxon>Flavobacteriales</taxon>
        <taxon>Flavobacteriaceae</taxon>
    </lineage>
</organism>
<evidence type="ECO:0000256" key="4">
    <source>
        <dbReference type="ARBA" id="ARBA00022968"/>
    </source>
</evidence>
<evidence type="ECO:0000256" key="3">
    <source>
        <dbReference type="ARBA" id="ARBA00022801"/>
    </source>
</evidence>
<comment type="caution">
    <text evidence="8">The sequence shown here is derived from an EMBL/GenBank/DDBJ whole genome shotgun (WGS) entry which is preliminary data.</text>
</comment>
<keyword evidence="3" id="KW-0378">Hydrolase</keyword>
<keyword evidence="6" id="KW-0333">Golgi apparatus</keyword>
<dbReference type="PANTHER" id="PTHR13572:SF4">
    <property type="entry name" value="RE57134P"/>
    <property type="match status" value="1"/>
</dbReference>
<evidence type="ECO:0000256" key="1">
    <source>
        <dbReference type="ARBA" id="ARBA00004323"/>
    </source>
</evidence>
<dbReference type="RefSeq" id="WP_105047069.1">
    <property type="nucleotide sequence ID" value="NZ_CP150662.1"/>
</dbReference>
<gene>
    <name evidence="8" type="ORF">BTO13_12120</name>
</gene>
<dbReference type="EMBL" id="MSCL01000001">
    <property type="protein sequence ID" value="PQJ75922.1"/>
    <property type="molecule type" value="Genomic_DNA"/>
</dbReference>
<accession>A0A2S7WF98</accession>
<keyword evidence="9" id="KW-1185">Reference proteome</keyword>
<evidence type="ECO:0000256" key="7">
    <source>
        <dbReference type="ARBA" id="ARBA00023136"/>
    </source>
</evidence>
<dbReference type="PANTHER" id="PTHR13572">
    <property type="entry name" value="ENDO-ALPHA-1,2-MANNOSIDASE"/>
    <property type="match status" value="1"/>
</dbReference>
<dbReference type="Gene3D" id="3.20.20.80">
    <property type="entry name" value="Glycosidases"/>
    <property type="match status" value="1"/>
</dbReference>
<evidence type="ECO:0000313" key="8">
    <source>
        <dbReference type="EMBL" id="PQJ75922.1"/>
    </source>
</evidence>
<sequence>MRKQFYLLILVFCTHINLQAQSKHGKSSNFSSYKGLVMAGYQGWFRTPDDGAKKGWGHYGVGQKFDYENNTIDFWPDVTEYKKTYKTSFKYPNGEYAAVFSSLDKSTTELHFSWMKQYGVDGVFMQRFFGVARNHIETNKPQDIILKNALQAAKENNRAIAVMYDLSGLKATDEDCSAIIEDWKMLVNQLKITNQGENQPYLYHNNKPLIAIWGVGFPDRPYDTRKIGINRLIDFLKNDPEYGGCSIMLGVPTYFRELDKDCLPDPYLHEIIKSVDILMPWMVQRFTPLVHNIGSHLRDHIIADIAWTKTNNLDYVPVVTPGFSWRNLSMSTKKTDRYTAYGAIPRLGGKFYWEQMSNAILAGSEMIYVAMFDEIDEGTAIMKVSDNPPNSDKAFFVNNDGVPSDHYLWLTGLGAKMLRKEIPLQILMPQKVNGN</sequence>
<protein>
    <submittedName>
        <fullName evidence="8">Xylosidase</fullName>
    </submittedName>
</protein>
<proteinExistence type="predicted"/>
<keyword evidence="2" id="KW-0812">Transmembrane</keyword>
<dbReference type="AlphaFoldDB" id="A0A2S7WF98"/>
<keyword evidence="4" id="KW-0735">Signal-anchor</keyword>
<dbReference type="CDD" id="cd11576">
    <property type="entry name" value="GH99_GH71_like_2"/>
    <property type="match status" value="1"/>
</dbReference>
<name>A0A2S7WF98_9FLAO</name>
<dbReference type="GO" id="GO:0004559">
    <property type="term" value="F:alpha-mannosidase activity"/>
    <property type="evidence" value="ECO:0007669"/>
    <property type="project" value="TreeGrafter"/>
</dbReference>
<evidence type="ECO:0000313" key="9">
    <source>
        <dbReference type="Proteomes" id="UP000237608"/>
    </source>
</evidence>
<evidence type="ECO:0000256" key="6">
    <source>
        <dbReference type="ARBA" id="ARBA00023034"/>
    </source>
</evidence>
<reference evidence="8 9" key="1">
    <citation type="submission" date="2016-12" db="EMBL/GenBank/DDBJ databases">
        <title>Trade-off between light-utilization and light-protection in marine flavobacteria.</title>
        <authorList>
            <person name="Kumagai Y."/>
            <person name="Yoshizawa S."/>
            <person name="Kogure K."/>
            <person name="Iwasaki W."/>
        </authorList>
    </citation>
    <scope>NUCLEOTIDE SEQUENCE [LARGE SCALE GENOMIC DNA]</scope>
    <source>
        <strain evidence="8 9">KCTC 22729</strain>
    </source>
</reference>
<keyword evidence="5" id="KW-1133">Transmembrane helix</keyword>